<evidence type="ECO:0000256" key="2">
    <source>
        <dbReference type="ARBA" id="ARBA00011044"/>
    </source>
</evidence>
<dbReference type="NCBIfam" id="TIGR01766">
    <property type="entry name" value="IS200/IS605 family accessory protein TnpB-like domain"/>
    <property type="match status" value="1"/>
</dbReference>
<evidence type="ECO:0000256" key="4">
    <source>
        <dbReference type="ARBA" id="ARBA00022723"/>
    </source>
</evidence>
<proteinExistence type="inferred from homology"/>
<dbReference type="PANTHER" id="PTHR30405">
    <property type="entry name" value="TRANSPOSASE"/>
    <property type="match status" value="1"/>
</dbReference>
<dbReference type="InterPro" id="IPR053522">
    <property type="entry name" value="RNA-guided_endonuclease_TnpB"/>
</dbReference>
<organism evidence="12">
    <name type="scientific">Candidatus Methanogaster sp. ANME-2c ERB4</name>
    <dbReference type="NCBI Taxonomy" id="2759911"/>
    <lineage>
        <taxon>Archaea</taxon>
        <taxon>Methanobacteriati</taxon>
        <taxon>Methanobacteriota</taxon>
        <taxon>Stenosarchaea group</taxon>
        <taxon>Methanomicrobia</taxon>
        <taxon>Methanosarcinales</taxon>
        <taxon>ANME-2 cluster</taxon>
        <taxon>Candidatus Methanogasteraceae</taxon>
        <taxon>Candidatus Methanogaster</taxon>
    </lineage>
</organism>
<dbReference type="Pfam" id="PF01385">
    <property type="entry name" value="OrfB_IS605"/>
    <property type="match status" value="1"/>
</dbReference>
<dbReference type="InterPro" id="IPR001959">
    <property type="entry name" value="Transposase"/>
</dbReference>
<evidence type="ECO:0000313" key="11">
    <source>
        <dbReference type="EMBL" id="QNO45182.1"/>
    </source>
</evidence>
<dbReference type="AlphaFoldDB" id="A0A7G9YDD3"/>
<evidence type="ECO:0000256" key="7">
    <source>
        <dbReference type="ARBA" id="ARBA00023172"/>
    </source>
</evidence>
<dbReference type="GO" id="GO:0003677">
    <property type="term" value="F:DNA binding"/>
    <property type="evidence" value="ECO:0007669"/>
    <property type="project" value="UniProtKB-KW"/>
</dbReference>
<evidence type="ECO:0000256" key="6">
    <source>
        <dbReference type="ARBA" id="ARBA00023125"/>
    </source>
</evidence>
<dbReference type="GO" id="GO:0046872">
    <property type="term" value="F:metal ion binding"/>
    <property type="evidence" value="ECO:0007669"/>
    <property type="project" value="UniProtKB-KW"/>
</dbReference>
<dbReference type="NCBIfam" id="NF038281">
    <property type="entry name" value="IS200_TnpB"/>
    <property type="match status" value="1"/>
</dbReference>
<evidence type="ECO:0000256" key="5">
    <source>
        <dbReference type="ARBA" id="ARBA00022833"/>
    </source>
</evidence>
<keyword evidence="4" id="KW-0479">Metal-binding</keyword>
<keyword evidence="3" id="KW-0815">Transposition</keyword>
<evidence type="ECO:0000256" key="3">
    <source>
        <dbReference type="ARBA" id="ARBA00022578"/>
    </source>
</evidence>
<dbReference type="EMBL" id="MT631077">
    <property type="protein sequence ID" value="QNO45182.1"/>
    <property type="molecule type" value="Genomic_DNA"/>
</dbReference>
<dbReference type="PANTHER" id="PTHR30405:SF11">
    <property type="entry name" value="RNA-GUIDED DNA ENDONUCLEASE RV2885C-RELATED"/>
    <property type="match status" value="1"/>
</dbReference>
<evidence type="ECO:0000256" key="1">
    <source>
        <dbReference type="ARBA" id="ARBA00008761"/>
    </source>
</evidence>
<feature type="domain" description="Probable transposase IS891/IS1136/IS1341" evidence="8">
    <location>
        <begin position="249"/>
        <end position="349"/>
    </location>
</feature>
<dbReference type="NCBIfam" id="NF040570">
    <property type="entry name" value="guided_TnpB"/>
    <property type="match status" value="1"/>
</dbReference>
<reference evidence="12" key="1">
    <citation type="submission" date="2020-06" db="EMBL/GenBank/DDBJ databases">
        <title>Unique genomic features of the anaerobic methanotrophic archaea.</title>
        <authorList>
            <person name="Chadwick G.L."/>
            <person name="Skennerton C.T."/>
            <person name="Laso-Perez R."/>
            <person name="Leu A.O."/>
            <person name="Speth D.R."/>
            <person name="Yu H."/>
            <person name="Morgan-Lang C."/>
            <person name="Hatzenpichler R."/>
            <person name="Goudeau D."/>
            <person name="Malmstrom R."/>
            <person name="Brazelton W.J."/>
            <person name="Woyke T."/>
            <person name="Hallam S.J."/>
            <person name="Tyson G.W."/>
            <person name="Wegener G."/>
            <person name="Boetius A."/>
            <person name="Orphan V."/>
        </authorList>
    </citation>
    <scope>NUCLEOTIDE SEQUENCE</scope>
</reference>
<name>A0A7G9YDD3_9EURY</name>
<evidence type="ECO:0000313" key="12">
    <source>
        <dbReference type="EMBL" id="QNO46017.1"/>
    </source>
</evidence>
<dbReference type="GO" id="GO:0032196">
    <property type="term" value="P:transposition"/>
    <property type="evidence" value="ECO:0007669"/>
    <property type="project" value="UniProtKB-KW"/>
</dbReference>
<dbReference type="InterPro" id="IPR051399">
    <property type="entry name" value="RNA-guided_DNA_endo/Transpos"/>
</dbReference>
<dbReference type="Pfam" id="PF07282">
    <property type="entry name" value="Cas12f1-like_TNB"/>
    <property type="match status" value="1"/>
</dbReference>
<dbReference type="InterPro" id="IPR010095">
    <property type="entry name" value="Cas12f1-like_TNB"/>
</dbReference>
<keyword evidence="7" id="KW-0233">DNA recombination</keyword>
<sequence length="458" mass="52740">MFSDIIDMRQKTSLLAAGMNVVTYQNLQESPFGAKLKRDVFLIMYLISAARYTNAFILSYTLNNGKSNNNLMLIAYKYRMYPDDEQREMFLKHFGACRFVYNWSLEQKIKVYGIDKKTLTRFDLNNMLPNLKGEFEWLKEVNSQSLQEVNKRLDSAFKRFFREKHGFPKFKSRKNPTQSFQLPQNYIVDFDANQIRLPKIGWIKTTFHRTFEGVLKTATVSMTATGKFFISILVEDGRETPKKESFGYDSTIGLDVGITDFVTMSDGTKIDNPKFLRDSIRRLKVLQRRVSQKKKGSKNRDKAKYQVAKQHEKITNQRKDFLHKVSSKIVSENQAIAIETLNVAGMMKNHRLAQAIGDVSWSEFFRQLEYKCEWYGKTLLRIGQFEPSSKICSVCGSINRGLKLSDREWTCAECAAFHDRDVNASINIKKFALQDQNLIGVIAPADSRGEPVGDVING</sequence>
<protein>
    <recommendedName>
        <fullName evidence="13">Transposase</fullName>
    </recommendedName>
</protein>
<dbReference type="GO" id="GO:0006310">
    <property type="term" value="P:DNA recombination"/>
    <property type="evidence" value="ECO:0007669"/>
    <property type="project" value="UniProtKB-KW"/>
</dbReference>
<feature type="domain" description="Transposase putative helix-turn-helix" evidence="10">
    <location>
        <begin position="72"/>
        <end position="113"/>
    </location>
</feature>
<evidence type="ECO:0000259" key="10">
    <source>
        <dbReference type="Pfam" id="PF12323"/>
    </source>
</evidence>
<comment type="similarity">
    <text evidence="2">In the N-terminal section; belongs to the transposase 2 family.</text>
</comment>
<keyword evidence="5" id="KW-0862">Zinc</keyword>
<dbReference type="EMBL" id="MT631166">
    <property type="protein sequence ID" value="QNO46017.1"/>
    <property type="molecule type" value="Genomic_DNA"/>
</dbReference>
<keyword evidence="6" id="KW-0238">DNA-binding</keyword>
<feature type="domain" description="Cas12f1-like TNB" evidence="9">
    <location>
        <begin position="361"/>
        <end position="428"/>
    </location>
</feature>
<evidence type="ECO:0000259" key="9">
    <source>
        <dbReference type="Pfam" id="PF07282"/>
    </source>
</evidence>
<evidence type="ECO:0008006" key="13">
    <source>
        <dbReference type="Google" id="ProtNLM"/>
    </source>
</evidence>
<dbReference type="Pfam" id="PF12323">
    <property type="entry name" value="HTH_OrfB_IS605"/>
    <property type="match status" value="1"/>
</dbReference>
<gene>
    <name evidence="11" type="ORF">GMDKAGHH_00035</name>
    <name evidence="12" type="ORF">OOGCPJEC_00002</name>
</gene>
<dbReference type="InterPro" id="IPR021027">
    <property type="entry name" value="Transposase_put_HTH"/>
</dbReference>
<comment type="similarity">
    <text evidence="1">In the C-terminal section; belongs to the transposase 35 family.</text>
</comment>
<evidence type="ECO:0000259" key="8">
    <source>
        <dbReference type="Pfam" id="PF01385"/>
    </source>
</evidence>
<accession>A0A7G9YDD3</accession>